<dbReference type="InterPro" id="IPR018971">
    <property type="entry name" value="DUF1997"/>
</dbReference>
<evidence type="ECO:0000313" key="1">
    <source>
        <dbReference type="EMBL" id="QDZ40519.1"/>
    </source>
</evidence>
<proteinExistence type="predicted"/>
<protein>
    <submittedName>
        <fullName evidence="1">DUF1997 domain-containing protein</fullName>
    </submittedName>
</protein>
<dbReference type="EMBL" id="CP042326">
    <property type="protein sequence ID" value="QDZ40519.1"/>
    <property type="molecule type" value="Genomic_DNA"/>
</dbReference>
<organism evidence="1 2">
    <name type="scientific">Euhalothece natronophila Z-M001</name>
    <dbReference type="NCBI Taxonomy" id="522448"/>
    <lineage>
        <taxon>Bacteria</taxon>
        <taxon>Bacillati</taxon>
        <taxon>Cyanobacteriota</taxon>
        <taxon>Cyanophyceae</taxon>
        <taxon>Oscillatoriophycideae</taxon>
        <taxon>Chroococcales</taxon>
        <taxon>Halothecacae</taxon>
        <taxon>Halothece cluster</taxon>
        <taxon>Euhalothece</taxon>
    </lineage>
</organism>
<dbReference type="AlphaFoldDB" id="A0A5B8NQJ2"/>
<reference evidence="1" key="1">
    <citation type="submission" date="2019-08" db="EMBL/GenBank/DDBJ databases">
        <title>Carotenoids and Carotenoid Binding Proteins in the Halophilic Cyanobacterium Euhalothece sp. ZM00.</title>
        <authorList>
            <person name="Cho S.M."/>
            <person name="Song J.Y."/>
            <person name="Park Y.-I."/>
        </authorList>
    </citation>
    <scope>NUCLEOTIDE SEQUENCE [LARGE SCALE GENOMIC DNA]</scope>
    <source>
        <strain evidence="1">Z-M001</strain>
    </source>
</reference>
<dbReference type="KEGG" id="enn:FRE64_11490"/>
<dbReference type="RefSeq" id="WP_146296345.1">
    <property type="nucleotide sequence ID" value="NZ_CP042326.1"/>
</dbReference>
<dbReference type="PANTHER" id="PTHR34133">
    <property type="entry name" value="OS07G0633000 PROTEIN"/>
    <property type="match status" value="1"/>
</dbReference>
<dbReference type="Pfam" id="PF09366">
    <property type="entry name" value="DUF1997"/>
    <property type="match status" value="1"/>
</dbReference>
<gene>
    <name evidence="1" type="ORF">FRE64_11490</name>
</gene>
<evidence type="ECO:0000313" key="2">
    <source>
        <dbReference type="Proteomes" id="UP000318453"/>
    </source>
</evidence>
<dbReference type="PANTHER" id="PTHR34133:SF8">
    <property type="entry name" value="OS07G0633000 PROTEIN"/>
    <property type="match status" value="1"/>
</dbReference>
<name>A0A5B8NQJ2_9CHRO</name>
<sequence>METVQFTSTESINLSVPQEKTPIQHYLRQPQRLVSAIANPKLMTQLSENRFHLKMRPLNFLDMYHFQPSVVLKVVADSNGTVTLTSESCEILGNDYINDRFGMNLKGKLYPVEKNGQVYLEGKADLKVDVDLPPPLWLTPRPMLETTGNGLLKSVLMRIKQKLMNQLIADYRQWANQATTSEPTKPSLSSPKTA</sequence>
<dbReference type="OrthoDB" id="510717at2"/>
<keyword evidence="2" id="KW-1185">Reference proteome</keyword>
<dbReference type="Proteomes" id="UP000318453">
    <property type="component" value="Chromosome"/>
</dbReference>
<accession>A0A5B8NQJ2</accession>